<reference evidence="2" key="1">
    <citation type="submission" date="2019-11" db="EMBL/GenBank/DDBJ databases">
        <authorList>
            <person name="Feng L."/>
        </authorList>
    </citation>
    <scope>NUCLEOTIDE SEQUENCE</scope>
    <source>
        <strain evidence="2">CbolteaeLFYP116</strain>
    </source>
</reference>
<feature type="transmembrane region" description="Helical" evidence="1">
    <location>
        <begin position="43"/>
        <end position="64"/>
    </location>
</feature>
<evidence type="ECO:0000256" key="1">
    <source>
        <dbReference type="SAM" id="Phobius"/>
    </source>
</evidence>
<feature type="transmembrane region" description="Helical" evidence="1">
    <location>
        <begin position="300"/>
        <end position="317"/>
    </location>
</feature>
<feature type="transmembrane region" description="Helical" evidence="1">
    <location>
        <begin position="140"/>
        <end position="158"/>
    </location>
</feature>
<dbReference type="RefSeq" id="WP_002576489.1">
    <property type="nucleotide sequence ID" value="NZ_BAABZS010000002.1"/>
</dbReference>
<dbReference type="GO" id="GO:0016020">
    <property type="term" value="C:membrane"/>
    <property type="evidence" value="ECO:0007669"/>
    <property type="project" value="UniProtKB-SubCell"/>
</dbReference>
<evidence type="ECO:0000313" key="2">
    <source>
        <dbReference type="EMBL" id="VYT14700.1"/>
    </source>
</evidence>
<feature type="transmembrane region" description="Helical" evidence="1">
    <location>
        <begin position="85"/>
        <end position="105"/>
    </location>
</feature>
<keyword evidence="2" id="KW-0436">Ligase</keyword>
<feature type="transmembrane region" description="Helical" evidence="1">
    <location>
        <begin position="190"/>
        <end position="207"/>
    </location>
</feature>
<feature type="transmembrane region" description="Helical" evidence="1">
    <location>
        <begin position="261"/>
        <end position="280"/>
    </location>
</feature>
<dbReference type="AlphaFoldDB" id="A0A6N2UA43"/>
<organism evidence="2">
    <name type="scientific">Enterocloster bolteae</name>
    <dbReference type="NCBI Taxonomy" id="208479"/>
    <lineage>
        <taxon>Bacteria</taxon>
        <taxon>Bacillati</taxon>
        <taxon>Bacillota</taxon>
        <taxon>Clostridia</taxon>
        <taxon>Lachnospirales</taxon>
        <taxon>Lachnospiraceae</taxon>
        <taxon>Enterocloster</taxon>
    </lineage>
</organism>
<dbReference type="PANTHER" id="PTHR37422:SF13">
    <property type="entry name" value="LIPOPOLYSACCHARIDE BIOSYNTHESIS PROTEIN PA4999-RELATED"/>
    <property type="match status" value="1"/>
</dbReference>
<protein>
    <submittedName>
        <fullName evidence="2">O-Antigen ligase</fullName>
    </submittedName>
</protein>
<keyword evidence="1" id="KW-1133">Transmembrane helix</keyword>
<proteinExistence type="predicted"/>
<feature type="transmembrane region" description="Helical" evidence="1">
    <location>
        <begin position="472"/>
        <end position="490"/>
    </location>
</feature>
<feature type="transmembrane region" description="Helical" evidence="1">
    <location>
        <begin position="111"/>
        <end position="131"/>
    </location>
</feature>
<feature type="transmembrane region" description="Helical" evidence="1">
    <location>
        <begin position="438"/>
        <end position="460"/>
    </location>
</feature>
<keyword evidence="1" id="KW-0812">Transmembrane</keyword>
<dbReference type="PANTHER" id="PTHR37422">
    <property type="entry name" value="TEICHURONIC ACID BIOSYNTHESIS PROTEIN TUAE"/>
    <property type="match status" value="1"/>
</dbReference>
<feature type="transmembrane region" description="Helical" evidence="1">
    <location>
        <begin position="214"/>
        <end position="230"/>
    </location>
</feature>
<feature type="transmembrane region" description="Helical" evidence="1">
    <location>
        <begin position="236"/>
        <end position="252"/>
    </location>
</feature>
<dbReference type="InterPro" id="IPR051533">
    <property type="entry name" value="WaaL-like"/>
</dbReference>
<keyword evidence="1" id="KW-0472">Membrane</keyword>
<dbReference type="GO" id="GO:0016874">
    <property type="term" value="F:ligase activity"/>
    <property type="evidence" value="ECO:0007669"/>
    <property type="project" value="UniProtKB-KW"/>
</dbReference>
<feature type="transmembrane region" description="Helical" evidence="1">
    <location>
        <begin position="338"/>
        <end position="355"/>
    </location>
</feature>
<name>A0A6N2UA43_9FIRM</name>
<dbReference type="GeneID" id="23114585"/>
<dbReference type="EMBL" id="CACRTF010000011">
    <property type="protein sequence ID" value="VYT14700.1"/>
    <property type="molecule type" value="Genomic_DNA"/>
</dbReference>
<sequence length="533" mass="60802">MERISKSKYGTAGMITSLFVLLLLVVFPLFVHKQYIDILSAKYMFFYISVITMTILVVGSRLINKNEKAFETLYDGLKRWMAPDVAVLSFWILCLLSTFLSYYFYESFWGNEGRYCGFFLLTIFTLMYFVVSRKLEFSQIYIDAFLIGAMLVCLWGISDFFQLDIFGFRVDLSPGDKPNFTSSFGNINTYTAYLSFVIGVSGTMFIATAKSKRLIWYTICIAISFFAIIVGWSDNAYLALAALFGFIPFYAFRTKTGAKRYLMMLAVFATVAQCVTWVCVVLRGKVVEASSLFNILGESQWLFLIVILLWGITICVYKFDGKKGGTSWGVLKPYFYKIWIAFIFIVLVAISALLFDANTAQDPYKYGALSKYLVFNDEWGTHRLYNWKLGIANYREFSLLHKIFGYGPETYGIVTVTNNYTEMVNMFHEKYDNAHNEYLQYFITIGPMGLLAYLGMLVSGGRLMIKKAINNPGIMAMFFAVICYAVQAAVNIATPMTTPFVWLFLAMGVAACRNEDSIKEFSKEADLRTKDEE</sequence>
<accession>A0A6N2UA43</accession>
<gene>
    <name evidence="2" type="ORF">CBLFYP116_02048</name>
</gene>
<feature type="transmembrane region" description="Helical" evidence="1">
    <location>
        <begin position="12"/>
        <end position="31"/>
    </location>
</feature>